<protein>
    <recommendedName>
        <fullName evidence="1">PPIase cyclophilin-type domain-containing protein</fullName>
    </recommendedName>
</protein>
<dbReference type="OrthoDB" id="252722at2759"/>
<feature type="domain" description="PPIase cyclophilin-type" evidence="1">
    <location>
        <begin position="110"/>
        <end position="331"/>
    </location>
</feature>
<sequence>MLSAGSSQPLNAIAFKPTVASFCVNKSAPARKTCNCTPLQQSTIAEVHWPDIFENAYDAAGQLVRVAACHRRALLQSTLFTFAATSLPAIATEEAALNCVADFSISDKVFFDISIDREPVGRIVVGLFNEDVPVGAKRFADIAVGSRGISYRKKEFERITQSYIQNAGIRNFSLSGGVGDAAQFTGGETADALIPELENLTKKCPNSTKNVAGAVSIIVRDPSKPPPKPKLIAKDGKFEVIEEELRPDPNGTQFAIIMQDSPQLDASNLVVGKVVDGFDVLKLMSGVRVVKDNTGSPYFKAAKLVGDTRAVVAERGFYRPYSKVVITRSGKLENSS</sequence>
<dbReference type="GO" id="GO:0003755">
    <property type="term" value="F:peptidyl-prolyl cis-trans isomerase activity"/>
    <property type="evidence" value="ECO:0007669"/>
    <property type="project" value="InterPro"/>
</dbReference>
<dbReference type="SUPFAM" id="SSF50891">
    <property type="entry name" value="Cyclophilin-like"/>
    <property type="match status" value="1"/>
</dbReference>
<dbReference type="EMBL" id="JABFUD020000010">
    <property type="protein sequence ID" value="KAI5074974.1"/>
    <property type="molecule type" value="Genomic_DNA"/>
</dbReference>
<keyword evidence="3" id="KW-1185">Reference proteome</keyword>
<dbReference type="Proteomes" id="UP000886520">
    <property type="component" value="Chromosome 10"/>
</dbReference>
<name>A0A9D4UVX0_ADICA</name>
<evidence type="ECO:0000313" key="2">
    <source>
        <dbReference type="EMBL" id="KAI5074974.1"/>
    </source>
</evidence>
<reference evidence="2" key="1">
    <citation type="submission" date="2021-01" db="EMBL/GenBank/DDBJ databases">
        <title>Adiantum capillus-veneris genome.</title>
        <authorList>
            <person name="Fang Y."/>
            <person name="Liao Q."/>
        </authorList>
    </citation>
    <scope>NUCLEOTIDE SEQUENCE</scope>
    <source>
        <strain evidence="2">H3</strain>
        <tissue evidence="2">Leaf</tissue>
    </source>
</reference>
<organism evidence="2 3">
    <name type="scientific">Adiantum capillus-veneris</name>
    <name type="common">Maidenhair fern</name>
    <dbReference type="NCBI Taxonomy" id="13818"/>
    <lineage>
        <taxon>Eukaryota</taxon>
        <taxon>Viridiplantae</taxon>
        <taxon>Streptophyta</taxon>
        <taxon>Embryophyta</taxon>
        <taxon>Tracheophyta</taxon>
        <taxon>Polypodiopsida</taxon>
        <taxon>Polypodiidae</taxon>
        <taxon>Polypodiales</taxon>
        <taxon>Pteridineae</taxon>
        <taxon>Pteridaceae</taxon>
        <taxon>Vittarioideae</taxon>
        <taxon>Adiantum</taxon>
    </lineage>
</organism>
<dbReference type="AlphaFoldDB" id="A0A9D4UVX0"/>
<evidence type="ECO:0000313" key="3">
    <source>
        <dbReference type="Proteomes" id="UP000886520"/>
    </source>
</evidence>
<proteinExistence type="predicted"/>
<dbReference type="InterPro" id="IPR044185">
    <property type="entry name" value="CYP26-2-like"/>
</dbReference>
<dbReference type="InterPro" id="IPR029000">
    <property type="entry name" value="Cyclophilin-like_dom_sf"/>
</dbReference>
<comment type="caution">
    <text evidence="2">The sequence shown here is derived from an EMBL/GenBank/DDBJ whole genome shotgun (WGS) entry which is preliminary data.</text>
</comment>
<dbReference type="PANTHER" id="PTHR47724:SF1">
    <property type="entry name" value="PEPTIDYL-PROLYL CIS-TRANS ISOMERASE CYP26-2, CHLOROPLASTIC"/>
    <property type="match status" value="1"/>
</dbReference>
<dbReference type="PANTHER" id="PTHR47724">
    <property type="entry name" value="PEPTIDYL-PROLYL CIS-TRANS ISOMERASE CYP26-2, CHLOROPLASTIC"/>
    <property type="match status" value="1"/>
</dbReference>
<dbReference type="InterPro" id="IPR002130">
    <property type="entry name" value="Cyclophilin-type_PPIase_dom"/>
</dbReference>
<gene>
    <name evidence="2" type="ORF">GOP47_0010935</name>
</gene>
<evidence type="ECO:0000259" key="1">
    <source>
        <dbReference type="PROSITE" id="PS50072"/>
    </source>
</evidence>
<dbReference type="Pfam" id="PF00160">
    <property type="entry name" value="Pro_isomerase"/>
    <property type="match status" value="1"/>
</dbReference>
<accession>A0A9D4UVX0</accession>
<dbReference type="PROSITE" id="PS50072">
    <property type="entry name" value="CSA_PPIASE_2"/>
    <property type="match status" value="1"/>
</dbReference>
<dbReference type="GO" id="GO:0009507">
    <property type="term" value="C:chloroplast"/>
    <property type="evidence" value="ECO:0007669"/>
    <property type="project" value="TreeGrafter"/>
</dbReference>
<dbReference type="Gene3D" id="2.40.100.10">
    <property type="entry name" value="Cyclophilin-like"/>
    <property type="match status" value="1"/>
</dbReference>